<organism evidence="3 4">
    <name type="scientific">Streptomyces hydrogenans</name>
    <dbReference type="NCBI Taxonomy" id="1873719"/>
    <lineage>
        <taxon>Bacteria</taxon>
        <taxon>Bacillati</taxon>
        <taxon>Actinomycetota</taxon>
        <taxon>Actinomycetes</taxon>
        <taxon>Kitasatosporales</taxon>
        <taxon>Streptomycetaceae</taxon>
        <taxon>Streptomyces</taxon>
    </lineage>
</organism>
<name>A0ABQ3PAX0_9ACTN</name>
<dbReference type="RefSeq" id="WP_190225722.1">
    <property type="nucleotide sequence ID" value="NZ_BNBS01000125.1"/>
</dbReference>
<feature type="transmembrane region" description="Helical" evidence="2">
    <location>
        <begin position="33"/>
        <end position="51"/>
    </location>
</feature>
<feature type="transmembrane region" description="Helical" evidence="2">
    <location>
        <begin position="103"/>
        <end position="120"/>
    </location>
</feature>
<dbReference type="InterPro" id="IPR009339">
    <property type="entry name" value="DUF998"/>
</dbReference>
<feature type="transmembrane region" description="Helical" evidence="2">
    <location>
        <begin position="171"/>
        <end position="191"/>
    </location>
</feature>
<proteinExistence type="predicted"/>
<evidence type="ECO:0000313" key="3">
    <source>
        <dbReference type="EMBL" id="GHI22167.1"/>
    </source>
</evidence>
<feature type="transmembrane region" description="Helical" evidence="2">
    <location>
        <begin position="71"/>
        <end position="91"/>
    </location>
</feature>
<feature type="region of interest" description="Disordered" evidence="1">
    <location>
        <begin position="1"/>
        <end position="28"/>
    </location>
</feature>
<accession>A0ABQ3PAX0</accession>
<dbReference type="Proteomes" id="UP001052739">
    <property type="component" value="Unassembled WGS sequence"/>
</dbReference>
<dbReference type="EMBL" id="BNDW01000019">
    <property type="protein sequence ID" value="GHI22167.1"/>
    <property type="molecule type" value="Genomic_DNA"/>
</dbReference>
<keyword evidence="2" id="KW-0812">Transmembrane</keyword>
<protein>
    <recommendedName>
        <fullName evidence="5">DUF998 domain-containing protein</fullName>
    </recommendedName>
</protein>
<evidence type="ECO:0000256" key="1">
    <source>
        <dbReference type="SAM" id="MobiDB-lite"/>
    </source>
</evidence>
<feature type="transmembrane region" description="Helical" evidence="2">
    <location>
        <begin position="211"/>
        <end position="232"/>
    </location>
</feature>
<evidence type="ECO:0000313" key="4">
    <source>
        <dbReference type="Proteomes" id="UP001052739"/>
    </source>
</evidence>
<feature type="transmembrane region" description="Helical" evidence="2">
    <location>
        <begin position="140"/>
        <end position="159"/>
    </location>
</feature>
<gene>
    <name evidence="3" type="ORF">Shyd_35380</name>
</gene>
<feature type="compositionally biased region" description="Low complexity" evidence="1">
    <location>
        <begin position="1"/>
        <end position="17"/>
    </location>
</feature>
<keyword evidence="4" id="KW-1185">Reference proteome</keyword>
<reference evidence="3" key="1">
    <citation type="submission" date="2024-05" db="EMBL/GenBank/DDBJ databases">
        <title>Whole genome shotgun sequence of Streptomyces hydrogenans NBRC 13475.</title>
        <authorList>
            <person name="Komaki H."/>
            <person name="Tamura T."/>
        </authorList>
    </citation>
    <scope>NUCLEOTIDE SEQUENCE</scope>
    <source>
        <strain evidence="3">NBRC 13475</strain>
    </source>
</reference>
<evidence type="ECO:0008006" key="5">
    <source>
        <dbReference type="Google" id="ProtNLM"/>
    </source>
</evidence>
<keyword evidence="2" id="KW-0472">Membrane</keyword>
<keyword evidence="2" id="KW-1133">Transmembrane helix</keyword>
<evidence type="ECO:0000256" key="2">
    <source>
        <dbReference type="SAM" id="Phobius"/>
    </source>
</evidence>
<sequence>MRTLSPTPSSPSSTGRTAGSGGTGRWARTGSRAVPAAICTAVAAIAAADLINPQYSPVTEVISRYVNGTAGWLVTTALFLVAGASGLLLALLRRAGAPRVGRWAVGVWAAGIAVAGVFPADPPGRWGRPSTSDIVHGMAATPAFLALPVAALVLHGWLTRRWTRGAGALRAVLGTSLVSTAVLLVCLVDVMDGPSLGTDAVPTLVGLVERIAFGAGLAWVALAAVAASRPAVRA</sequence>
<comment type="caution">
    <text evidence="3">The sequence shown here is derived from an EMBL/GenBank/DDBJ whole genome shotgun (WGS) entry which is preliminary data.</text>
</comment>
<dbReference type="Pfam" id="PF06197">
    <property type="entry name" value="DUF998"/>
    <property type="match status" value="1"/>
</dbReference>